<accession>A0A515DDF1</accession>
<dbReference type="GO" id="GO:0003724">
    <property type="term" value="F:RNA helicase activity"/>
    <property type="evidence" value="ECO:0007669"/>
    <property type="project" value="UniProtKB-UniRule"/>
</dbReference>
<dbReference type="PROSITE" id="PS51195">
    <property type="entry name" value="Q_MOTIF"/>
    <property type="match status" value="1"/>
</dbReference>
<dbReference type="GO" id="GO:0009266">
    <property type="term" value="P:response to temperature stimulus"/>
    <property type="evidence" value="ECO:0007669"/>
    <property type="project" value="UniProtKB-ARBA"/>
</dbReference>
<dbReference type="RefSeq" id="WP_142819838.1">
    <property type="nucleotide sequence ID" value="NZ_CP035503.1"/>
</dbReference>
<dbReference type="InterPro" id="IPR011545">
    <property type="entry name" value="DEAD/DEAH_box_helicase_dom"/>
</dbReference>
<dbReference type="InterPro" id="IPR027417">
    <property type="entry name" value="P-loop_NTPase"/>
</dbReference>
<name>A0A515DDF1_9BURK</name>
<dbReference type="PANTHER" id="PTHR47959:SF13">
    <property type="entry name" value="ATP-DEPENDENT RNA HELICASE RHLE"/>
    <property type="match status" value="1"/>
</dbReference>
<dbReference type="Pfam" id="PF00270">
    <property type="entry name" value="DEAD"/>
    <property type="match status" value="1"/>
</dbReference>
<dbReference type="PANTHER" id="PTHR47959">
    <property type="entry name" value="ATP-DEPENDENT RNA HELICASE RHLE-RELATED"/>
    <property type="match status" value="1"/>
</dbReference>
<feature type="compositionally biased region" description="Basic and acidic residues" evidence="9">
    <location>
        <begin position="416"/>
        <end position="428"/>
    </location>
</feature>
<comment type="subcellular location">
    <subcellularLocation>
        <location evidence="7">Cytoplasm</location>
    </subcellularLocation>
</comment>
<evidence type="ECO:0000256" key="3">
    <source>
        <dbReference type="ARBA" id="ARBA00022801"/>
    </source>
</evidence>
<dbReference type="GO" id="GO:0005524">
    <property type="term" value="F:ATP binding"/>
    <property type="evidence" value="ECO:0007669"/>
    <property type="project" value="UniProtKB-UniRule"/>
</dbReference>
<evidence type="ECO:0000256" key="5">
    <source>
        <dbReference type="ARBA" id="ARBA00022840"/>
    </source>
</evidence>
<keyword evidence="4 7" id="KW-0347">Helicase</keyword>
<evidence type="ECO:0000259" key="10">
    <source>
        <dbReference type="PROSITE" id="PS51192"/>
    </source>
</evidence>
<keyword evidence="7" id="KW-0690">Ribosome biogenesis</keyword>
<dbReference type="SUPFAM" id="SSF52540">
    <property type="entry name" value="P-loop containing nucleoside triphosphate hydrolases"/>
    <property type="match status" value="1"/>
</dbReference>
<sequence>MNFEELNLAPAIVKAVHELGYETPTAIQAQAIPVVLDGHDMLGGAQTGTGKTAAFVLPMLQRLSAAEAPKNKFGGKGIRALVLTPTRELAAQVEESVRTYGKYLELTSTVVFGGVGMNPQITKVKKGVDILVATPGRLLDLLQQGVLDLGQVQILVLDEADRMLDMGFIHDVKKVLAVVPKDKQSLLFSATFSDEIRDLADTLLKNPQSIQVTPRNTTVQRITQVIHPVGRGKKKALLAHIIQEQNWSQVLVFTRTKFGANNVAEFLTKNGIQAMALHGNKSQAARTQALSGFKSGDIRALVATDIAARGIDIDDLPHVVNYEIPNVSEDYVHRIGRTGRAGADGAAVNLVCLDEEGFMQDIERFTKQQIAVKIIEGFMPEPGEKAEPIAMGRQTIWGGAGKPPSRDVMQAAAKAARSEMMQRVRDNKATQGDRGGNGNGRGGPRGGQRSSAPHSDPAARGPRPAQGRGRSGGGNGGGYRDGAGAGQPDHNRTASGANLNPAPRAPQGGQPDPMRTSVDSMAEQRGRRSGGGFGGGNRNGGSYGGSGGGTGGFGGRGNGSRGPGGSRGSFGR</sequence>
<evidence type="ECO:0000256" key="9">
    <source>
        <dbReference type="SAM" id="MobiDB-lite"/>
    </source>
</evidence>
<dbReference type="Proteomes" id="UP000316798">
    <property type="component" value="Chromosome"/>
</dbReference>
<evidence type="ECO:0000313" key="14">
    <source>
        <dbReference type="Proteomes" id="UP000316798"/>
    </source>
</evidence>
<dbReference type="InterPro" id="IPR001650">
    <property type="entry name" value="Helicase_C-like"/>
</dbReference>
<comment type="similarity">
    <text evidence="7">Belongs to the DEAD box helicase family. RhlE subfamily.</text>
</comment>
<dbReference type="KEGG" id="rhf:EUB48_14630"/>
<dbReference type="InterPro" id="IPR014014">
    <property type="entry name" value="RNA_helicase_DEAD_Q_motif"/>
</dbReference>
<evidence type="ECO:0000256" key="1">
    <source>
        <dbReference type="ARBA" id="ARBA00022490"/>
    </source>
</evidence>
<dbReference type="CDD" id="cd00268">
    <property type="entry name" value="DEADc"/>
    <property type="match status" value="1"/>
</dbReference>
<dbReference type="GO" id="GO:0016887">
    <property type="term" value="F:ATP hydrolysis activity"/>
    <property type="evidence" value="ECO:0007669"/>
    <property type="project" value="RHEA"/>
</dbReference>
<dbReference type="PROSITE" id="PS51192">
    <property type="entry name" value="HELICASE_ATP_BIND_1"/>
    <property type="match status" value="1"/>
</dbReference>
<dbReference type="InterPro" id="IPR014001">
    <property type="entry name" value="Helicase_ATP-bd"/>
</dbReference>
<dbReference type="SMART" id="SM00490">
    <property type="entry name" value="HELICc"/>
    <property type="match status" value="1"/>
</dbReference>
<dbReference type="HAMAP" id="MF_00968">
    <property type="entry name" value="DEAD_helicase_RhlE"/>
    <property type="match status" value="1"/>
</dbReference>
<dbReference type="GO" id="GO:0042255">
    <property type="term" value="P:ribosome assembly"/>
    <property type="evidence" value="ECO:0007669"/>
    <property type="project" value="InterPro"/>
</dbReference>
<dbReference type="PROSITE" id="PS00039">
    <property type="entry name" value="DEAD_ATP_HELICASE"/>
    <property type="match status" value="1"/>
</dbReference>
<proteinExistence type="inferred from homology"/>
<keyword evidence="3 7" id="KW-0378">Hydrolase</keyword>
<dbReference type="EMBL" id="CP035503">
    <property type="protein sequence ID" value="QDL38390.1"/>
    <property type="molecule type" value="Genomic_DNA"/>
</dbReference>
<dbReference type="InterPro" id="IPR000629">
    <property type="entry name" value="RNA-helicase_DEAD-box_CS"/>
</dbReference>
<feature type="compositionally biased region" description="Low complexity" evidence="9">
    <location>
        <begin position="458"/>
        <end position="468"/>
    </location>
</feature>
<dbReference type="Pfam" id="PF00271">
    <property type="entry name" value="Helicase_C"/>
    <property type="match status" value="1"/>
</dbReference>
<dbReference type="Gene3D" id="3.40.50.300">
    <property type="entry name" value="P-loop containing nucleotide triphosphate hydrolases"/>
    <property type="match status" value="2"/>
</dbReference>
<feature type="region of interest" description="Disordered" evidence="9">
    <location>
        <begin position="395"/>
        <end position="572"/>
    </location>
</feature>
<dbReference type="FunFam" id="3.40.50.300:FF:000468">
    <property type="entry name" value="ATP-dependent RNA helicase RhlE"/>
    <property type="match status" value="1"/>
</dbReference>
<evidence type="ECO:0000256" key="6">
    <source>
        <dbReference type="ARBA" id="ARBA00047984"/>
    </source>
</evidence>
<feature type="compositionally biased region" description="Gly residues" evidence="9">
    <location>
        <begin position="433"/>
        <end position="446"/>
    </location>
</feature>
<keyword evidence="5 7" id="KW-0067">ATP-binding</keyword>
<feature type="domain" description="Helicase C-terminal" evidence="11">
    <location>
        <begin position="236"/>
        <end position="386"/>
    </location>
</feature>
<evidence type="ECO:0000256" key="7">
    <source>
        <dbReference type="HAMAP-Rule" id="MF_00968"/>
    </source>
</evidence>
<evidence type="ECO:0000313" key="13">
    <source>
        <dbReference type="EMBL" id="QDL38390.1"/>
    </source>
</evidence>
<reference evidence="13 14" key="1">
    <citation type="submission" date="2019-01" db="EMBL/GenBank/DDBJ databases">
        <title>Genomic insights into a novel species Rhodoferax sp.</title>
        <authorList>
            <person name="Jin L."/>
        </authorList>
    </citation>
    <scope>NUCLEOTIDE SEQUENCE [LARGE SCALE GENOMIC DNA]</scope>
    <source>
        <strain evidence="13 14">CHu59-6-5</strain>
    </source>
</reference>
<feature type="compositionally biased region" description="Gly residues" evidence="9">
    <location>
        <begin position="469"/>
        <end position="485"/>
    </location>
</feature>
<dbReference type="EC" id="3.6.4.13" evidence="7"/>
<feature type="domain" description="Helicase ATP-binding" evidence="10">
    <location>
        <begin position="32"/>
        <end position="210"/>
    </location>
</feature>
<dbReference type="InterPro" id="IPR028622">
    <property type="entry name" value="DEAD_helicase_RhlE"/>
</dbReference>
<dbReference type="SMART" id="SM00487">
    <property type="entry name" value="DEXDc"/>
    <property type="match status" value="1"/>
</dbReference>
<comment type="catalytic activity">
    <reaction evidence="6 7">
        <text>ATP + H2O = ADP + phosphate + H(+)</text>
        <dbReference type="Rhea" id="RHEA:13065"/>
        <dbReference type="ChEBI" id="CHEBI:15377"/>
        <dbReference type="ChEBI" id="CHEBI:15378"/>
        <dbReference type="ChEBI" id="CHEBI:30616"/>
        <dbReference type="ChEBI" id="CHEBI:43474"/>
        <dbReference type="ChEBI" id="CHEBI:456216"/>
        <dbReference type="EC" id="3.6.4.13"/>
    </reaction>
</comment>
<organism evidence="13 14">
    <name type="scientific">Rhodoferax sediminis</name>
    <dbReference type="NCBI Taxonomy" id="2509614"/>
    <lineage>
        <taxon>Bacteria</taxon>
        <taxon>Pseudomonadati</taxon>
        <taxon>Pseudomonadota</taxon>
        <taxon>Betaproteobacteria</taxon>
        <taxon>Burkholderiales</taxon>
        <taxon>Comamonadaceae</taxon>
        <taxon>Rhodoferax</taxon>
    </lineage>
</organism>
<dbReference type="AlphaFoldDB" id="A0A515DDF1"/>
<dbReference type="PROSITE" id="PS51194">
    <property type="entry name" value="HELICASE_CTER"/>
    <property type="match status" value="1"/>
</dbReference>
<gene>
    <name evidence="7" type="primary">rhlE</name>
    <name evidence="13" type="ORF">EUB48_14630</name>
</gene>
<feature type="short sequence motif" description="Q motif" evidence="8">
    <location>
        <begin position="1"/>
        <end position="29"/>
    </location>
</feature>
<keyword evidence="2 7" id="KW-0547">Nucleotide-binding</keyword>
<evidence type="ECO:0000259" key="11">
    <source>
        <dbReference type="PROSITE" id="PS51194"/>
    </source>
</evidence>
<dbReference type="GO" id="GO:0003676">
    <property type="term" value="F:nucleic acid binding"/>
    <property type="evidence" value="ECO:0007669"/>
    <property type="project" value="InterPro"/>
</dbReference>
<evidence type="ECO:0000259" key="12">
    <source>
        <dbReference type="PROSITE" id="PS51195"/>
    </source>
</evidence>
<protein>
    <recommendedName>
        <fullName evidence="7">ATP-dependent RNA helicase RhlE</fullName>
        <ecNumber evidence="7">3.6.4.13</ecNumber>
    </recommendedName>
</protein>
<dbReference type="InterPro" id="IPR044742">
    <property type="entry name" value="DEAD/DEAH_RhlB"/>
</dbReference>
<evidence type="ECO:0000256" key="2">
    <source>
        <dbReference type="ARBA" id="ARBA00022741"/>
    </source>
</evidence>
<feature type="compositionally biased region" description="Gly residues" evidence="9">
    <location>
        <begin position="529"/>
        <end position="572"/>
    </location>
</feature>
<dbReference type="FunFam" id="3.40.50.300:FF:000108">
    <property type="entry name" value="ATP-dependent RNA helicase RhlE"/>
    <property type="match status" value="1"/>
</dbReference>
<dbReference type="OrthoDB" id="8520957at2"/>
<evidence type="ECO:0000256" key="4">
    <source>
        <dbReference type="ARBA" id="ARBA00022806"/>
    </source>
</evidence>
<keyword evidence="1 7" id="KW-0963">Cytoplasm</keyword>
<feature type="domain" description="DEAD-box RNA helicase Q" evidence="12">
    <location>
        <begin position="1"/>
        <end position="29"/>
    </location>
</feature>
<keyword evidence="14" id="KW-1185">Reference proteome</keyword>
<dbReference type="CDD" id="cd18787">
    <property type="entry name" value="SF2_C_DEAD"/>
    <property type="match status" value="1"/>
</dbReference>
<dbReference type="InterPro" id="IPR050079">
    <property type="entry name" value="DEAD_box_RNA_helicase"/>
</dbReference>
<comment type="function">
    <text evidence="7">DEAD-box RNA helicase involved in ribosome assembly. Has RNA-dependent ATPase activity and unwinds double-stranded RNA.</text>
</comment>
<evidence type="ECO:0000256" key="8">
    <source>
        <dbReference type="PROSITE-ProRule" id="PRU00552"/>
    </source>
</evidence>
<dbReference type="GO" id="GO:0005829">
    <property type="term" value="C:cytosol"/>
    <property type="evidence" value="ECO:0007669"/>
    <property type="project" value="TreeGrafter"/>
</dbReference>